<dbReference type="Proteomes" id="UP000243459">
    <property type="component" value="Chromosome 3"/>
</dbReference>
<evidence type="ECO:0008006" key="7">
    <source>
        <dbReference type="Google" id="ProtNLM"/>
    </source>
</evidence>
<protein>
    <recommendedName>
        <fullName evidence="7">Remorin C-terminal domain-containing protein</fullName>
    </recommendedName>
</protein>
<sequence>MVPFGLNGAEVLENVTYARAYNTDHKSRLLLEAASMMESALERNPSEAAPPDPLCKLNLGETSESVKAFPMASAQRQRRSVEAPPTPGRTVFSFSAGNLSRKSIPSKWDDAEKWLIGGSCHESPAHITKASDSSKISRANGVVGKKDDAFAKEKVSTSFQGETTFSSEVALRDKFTDNVEPPRQNFRYSDPTEESFLFRGSCCESVRAATTKVASEARRRDVTPSSSILASRCHAPNKISSPARHNTPADMSGPLMTANTALDITELKDCHFAKLQLSAQYDSKNWDSREEEEAEVSKSLRHSDNGGGRKSFAETRACQWEHEERIKICIRYQREEAKIQAWVNLHSAKAEAQSKKLEMKIQKMRSNLEEKTMKRMAIVQRRAEEWRAAAQLQHSQQILRASEQAQKMRTLQTSPVSCGCFPCNNHL</sequence>
<organism evidence="5 6">
    <name type="scientific">Asparagus officinalis</name>
    <name type="common">Garden asparagus</name>
    <dbReference type="NCBI Taxonomy" id="4686"/>
    <lineage>
        <taxon>Eukaryota</taxon>
        <taxon>Viridiplantae</taxon>
        <taxon>Streptophyta</taxon>
        <taxon>Embryophyta</taxon>
        <taxon>Tracheophyta</taxon>
        <taxon>Spermatophyta</taxon>
        <taxon>Magnoliopsida</taxon>
        <taxon>Liliopsida</taxon>
        <taxon>Asparagales</taxon>
        <taxon>Asparagaceae</taxon>
        <taxon>Asparagoideae</taxon>
        <taxon>Asparagus</taxon>
    </lineage>
</organism>
<dbReference type="EMBL" id="CM007383">
    <property type="protein sequence ID" value="ONK75156.1"/>
    <property type="molecule type" value="Genomic_DNA"/>
</dbReference>
<feature type="coiled-coil region" evidence="2">
    <location>
        <begin position="347"/>
        <end position="374"/>
    </location>
</feature>
<evidence type="ECO:0000313" key="5">
    <source>
        <dbReference type="EMBL" id="ONK75156.1"/>
    </source>
</evidence>
<accession>A0A5P1F9U2</accession>
<dbReference type="Pfam" id="PF08423">
    <property type="entry name" value="Rad51"/>
    <property type="match status" value="1"/>
</dbReference>
<dbReference type="OMA" id="HSSCGCF"/>
<keyword evidence="6" id="KW-1185">Reference proteome</keyword>
<dbReference type="InterPro" id="IPR005516">
    <property type="entry name" value="Remorin_C"/>
</dbReference>
<comment type="similarity">
    <text evidence="1">Belongs to the remorin family.</text>
</comment>
<dbReference type="PANTHER" id="PTHR31471:SF3">
    <property type="entry name" value="OS11G0616300 PROTEIN"/>
    <property type="match status" value="1"/>
</dbReference>
<feature type="domain" description="Remorin C-terminal" evidence="3">
    <location>
        <begin position="313"/>
        <end position="416"/>
    </location>
</feature>
<reference evidence="6" key="1">
    <citation type="journal article" date="2017" name="Nat. Commun.">
        <title>The asparagus genome sheds light on the origin and evolution of a young Y chromosome.</title>
        <authorList>
            <person name="Harkess A."/>
            <person name="Zhou J."/>
            <person name="Xu C."/>
            <person name="Bowers J.E."/>
            <person name="Van der Hulst R."/>
            <person name="Ayyampalayam S."/>
            <person name="Mercati F."/>
            <person name="Riccardi P."/>
            <person name="McKain M.R."/>
            <person name="Kakrana A."/>
            <person name="Tang H."/>
            <person name="Ray J."/>
            <person name="Groenendijk J."/>
            <person name="Arikit S."/>
            <person name="Mathioni S.M."/>
            <person name="Nakano M."/>
            <person name="Shan H."/>
            <person name="Telgmann-Rauber A."/>
            <person name="Kanno A."/>
            <person name="Yue Z."/>
            <person name="Chen H."/>
            <person name="Li W."/>
            <person name="Chen Y."/>
            <person name="Xu X."/>
            <person name="Zhang Y."/>
            <person name="Luo S."/>
            <person name="Chen H."/>
            <person name="Gao J."/>
            <person name="Mao Z."/>
            <person name="Pires J.C."/>
            <person name="Luo M."/>
            <person name="Kudrna D."/>
            <person name="Wing R.A."/>
            <person name="Meyers B.C."/>
            <person name="Yi K."/>
            <person name="Kong H."/>
            <person name="Lavrijsen P."/>
            <person name="Sunseri F."/>
            <person name="Falavigna A."/>
            <person name="Ye Y."/>
            <person name="Leebens-Mack J.H."/>
            <person name="Chen G."/>
        </authorList>
    </citation>
    <scope>NUCLEOTIDE SEQUENCE [LARGE SCALE GENOMIC DNA]</scope>
    <source>
        <strain evidence="6">cv. DH0086</strain>
    </source>
</reference>
<dbReference type="Gramene" id="ONK75156">
    <property type="protein sequence ID" value="ONK75156"/>
    <property type="gene ID" value="A4U43_C03F13940"/>
</dbReference>
<evidence type="ECO:0000256" key="2">
    <source>
        <dbReference type="SAM" id="Coils"/>
    </source>
</evidence>
<evidence type="ECO:0000313" key="6">
    <source>
        <dbReference type="Proteomes" id="UP000243459"/>
    </source>
</evidence>
<feature type="domain" description="Rad51-like C-terminal" evidence="4">
    <location>
        <begin position="4"/>
        <end position="38"/>
    </location>
</feature>
<gene>
    <name evidence="5" type="ORF">A4U43_C03F13940</name>
</gene>
<evidence type="ECO:0000259" key="3">
    <source>
        <dbReference type="Pfam" id="PF03763"/>
    </source>
</evidence>
<dbReference type="Pfam" id="PF03763">
    <property type="entry name" value="Remorin_C"/>
    <property type="match status" value="1"/>
</dbReference>
<evidence type="ECO:0000259" key="4">
    <source>
        <dbReference type="Pfam" id="PF08423"/>
    </source>
</evidence>
<name>A0A5P1F9U2_ASPOF</name>
<dbReference type="InterPro" id="IPR013632">
    <property type="entry name" value="Rad51_C"/>
</dbReference>
<dbReference type="AlphaFoldDB" id="A0A5P1F9U2"/>
<dbReference type="PANTHER" id="PTHR31471">
    <property type="entry name" value="OS02G0116800 PROTEIN"/>
    <property type="match status" value="1"/>
</dbReference>
<keyword evidence="2" id="KW-0175">Coiled coil</keyword>
<evidence type="ECO:0000256" key="1">
    <source>
        <dbReference type="ARBA" id="ARBA00005711"/>
    </source>
</evidence>
<proteinExistence type="inferred from homology"/>